<feature type="chain" id="PRO_5045669622" evidence="1">
    <location>
        <begin position="23"/>
        <end position="216"/>
    </location>
</feature>
<sequence length="216" mass="22862">MSGRRPVRAAFVTVALAMIAPAACSSAERPAPLVAGSGAPVVVPGAPGEPGRTAEPGQRLGESQARAAAQDVRFAEAMIPHHRQAIEMAGLAAARTDDPSVTAMAGRIATGQGPEVTVMTSWLEALGRPAPEAHDHMPGGYGMATPDELNRLREARGSDFDRLFLSLMIRHHEGALRMAGEELRAGRDRAMLAMAQDVMSGQQVEITRMRRILDGV</sequence>
<keyword evidence="1" id="KW-0732">Signal</keyword>
<organism evidence="3 4">
    <name type="scientific">Microbispora corallina</name>
    <dbReference type="NCBI Taxonomy" id="83302"/>
    <lineage>
        <taxon>Bacteria</taxon>
        <taxon>Bacillati</taxon>
        <taxon>Actinomycetota</taxon>
        <taxon>Actinomycetes</taxon>
        <taxon>Streptosporangiales</taxon>
        <taxon>Streptosporangiaceae</taxon>
        <taxon>Microbispora</taxon>
    </lineage>
</organism>
<evidence type="ECO:0000256" key="1">
    <source>
        <dbReference type="SAM" id="SignalP"/>
    </source>
</evidence>
<dbReference type="PANTHER" id="PTHR36933:SF1">
    <property type="entry name" value="SLL0788 PROTEIN"/>
    <property type="match status" value="1"/>
</dbReference>
<feature type="domain" description="DUF305" evidence="2">
    <location>
        <begin position="71"/>
        <end position="213"/>
    </location>
</feature>
<gene>
    <name evidence="3" type="ORF">Mco01_15760</name>
</gene>
<dbReference type="Pfam" id="PF03713">
    <property type="entry name" value="DUF305"/>
    <property type="match status" value="1"/>
</dbReference>
<feature type="signal peptide" evidence="1">
    <location>
        <begin position="1"/>
        <end position="22"/>
    </location>
</feature>
<dbReference type="Proteomes" id="UP000603904">
    <property type="component" value="Unassembled WGS sequence"/>
</dbReference>
<evidence type="ECO:0000313" key="4">
    <source>
        <dbReference type="Proteomes" id="UP000603904"/>
    </source>
</evidence>
<evidence type="ECO:0000313" key="3">
    <source>
        <dbReference type="EMBL" id="GIH38576.1"/>
    </source>
</evidence>
<proteinExistence type="predicted"/>
<dbReference type="Gene3D" id="1.20.1260.10">
    <property type="match status" value="1"/>
</dbReference>
<dbReference type="InterPro" id="IPR012347">
    <property type="entry name" value="Ferritin-like"/>
</dbReference>
<comment type="caution">
    <text evidence="3">The sequence shown here is derived from an EMBL/GenBank/DDBJ whole genome shotgun (WGS) entry which is preliminary data.</text>
</comment>
<evidence type="ECO:0000259" key="2">
    <source>
        <dbReference type="Pfam" id="PF03713"/>
    </source>
</evidence>
<dbReference type="PANTHER" id="PTHR36933">
    <property type="entry name" value="SLL0788 PROTEIN"/>
    <property type="match status" value="1"/>
</dbReference>
<protein>
    <submittedName>
        <fullName evidence="3">Lipoprotein</fullName>
    </submittedName>
</protein>
<dbReference type="InterPro" id="IPR005183">
    <property type="entry name" value="DUF305_CopM-like"/>
</dbReference>
<name>A0ABQ4FUR7_9ACTN</name>
<accession>A0ABQ4FUR7</accession>
<keyword evidence="3" id="KW-0449">Lipoprotein</keyword>
<dbReference type="EMBL" id="BOOC01000004">
    <property type="protein sequence ID" value="GIH38576.1"/>
    <property type="molecule type" value="Genomic_DNA"/>
</dbReference>
<keyword evidence="4" id="KW-1185">Reference proteome</keyword>
<reference evidence="3 4" key="1">
    <citation type="submission" date="2021-01" db="EMBL/GenBank/DDBJ databases">
        <title>Whole genome shotgun sequence of Microbispora corallina NBRC 16416.</title>
        <authorList>
            <person name="Komaki H."/>
            <person name="Tamura T."/>
        </authorList>
    </citation>
    <scope>NUCLEOTIDE SEQUENCE [LARGE SCALE GENOMIC DNA]</scope>
    <source>
        <strain evidence="3 4">NBRC 16416</strain>
    </source>
</reference>